<accession>A0ACC5SU53</accession>
<gene>
    <name evidence="1" type="ORF">J2Z19_002140</name>
</gene>
<keyword evidence="2" id="KW-1185">Reference proteome</keyword>
<evidence type="ECO:0000313" key="2">
    <source>
        <dbReference type="Proteomes" id="UP000823773"/>
    </source>
</evidence>
<comment type="caution">
    <text evidence="1">The sequence shown here is derived from an EMBL/GenBank/DDBJ whole genome shotgun (WGS) entry which is preliminary data.</text>
</comment>
<evidence type="ECO:0000313" key="1">
    <source>
        <dbReference type="EMBL" id="MBP1872428.1"/>
    </source>
</evidence>
<dbReference type="Proteomes" id="UP000823773">
    <property type="component" value="Unassembled WGS sequence"/>
</dbReference>
<sequence length="254" mass="28492">MPSLPRRKVRQPNCSKRISLGVKSSLQGKPKEGKMSDCCVNPVVGTVQNLKDIIDYRYYRPGDVRLYGRPAQFYEREKKDEAIREAISDLEKRLKSLGNTEIADELLKRIGDIIDYIMKSSGVVGDGVTIAVFDGEYYSFLPVSMNVPKNYINSIGVIYGYAYEGHCYKLPKPQIMCLSERPSKIAKGDCGCDCGFDPAFGYAVWSIDKLERAISLDIRADDLKTLVLDENLPGNRSPLAYAQTMSLAPQRLRD</sequence>
<name>A0ACC5SU53_ENSAD</name>
<dbReference type="EMBL" id="JAGGJR010000003">
    <property type="protein sequence ID" value="MBP1872428.1"/>
    <property type="molecule type" value="Genomic_DNA"/>
</dbReference>
<proteinExistence type="predicted"/>
<organism evidence="1 2">
    <name type="scientific">Ensifer adhaerens</name>
    <name type="common">Sinorhizobium morelense</name>
    <dbReference type="NCBI Taxonomy" id="106592"/>
    <lineage>
        <taxon>Bacteria</taxon>
        <taxon>Pseudomonadati</taxon>
        <taxon>Pseudomonadota</taxon>
        <taxon>Alphaproteobacteria</taxon>
        <taxon>Hyphomicrobiales</taxon>
        <taxon>Rhizobiaceae</taxon>
        <taxon>Sinorhizobium/Ensifer group</taxon>
        <taxon>Ensifer</taxon>
    </lineage>
</organism>
<reference evidence="1" key="1">
    <citation type="submission" date="2021-03" db="EMBL/GenBank/DDBJ databases">
        <title>Genomic Encyclopedia of Type Strains, Phase IV (KMG-IV): sequencing the most valuable type-strain genomes for metagenomic binning, comparative biology and taxonomic classification.</title>
        <authorList>
            <person name="Goeker M."/>
        </authorList>
    </citation>
    <scope>NUCLEOTIDE SEQUENCE</scope>
    <source>
        <strain evidence="1">DSM 18131</strain>
    </source>
</reference>
<protein>
    <submittedName>
        <fullName evidence="1">Uncharacterized protein</fullName>
    </submittedName>
</protein>